<evidence type="ECO:0000313" key="18">
    <source>
        <dbReference type="EMBL" id="KAJ8766678.1"/>
    </source>
</evidence>
<evidence type="ECO:0000256" key="2">
    <source>
        <dbReference type="ARBA" id="ARBA00004167"/>
    </source>
</evidence>
<sequence length="178" mass="19594">MGDVPNSFSPSSPPPPSHSSHNSDITMLYYGLAIVGSAAILLAAYNLVFTRWCLHRPGQGRNLFARETESQSFECPSRNLLCSFKYKKGNMTELEQGGDNECAICLSAFEDGEEVRQLPRCKHSFHAACIDMWLYSHSDCPICRAYVGPSSQCHQQPVADSLPPVNSQEILVESGIPV</sequence>
<dbReference type="InterPro" id="IPR044600">
    <property type="entry name" value="ATL1/ATL16-like"/>
</dbReference>
<evidence type="ECO:0000256" key="8">
    <source>
        <dbReference type="ARBA" id="ARBA00022771"/>
    </source>
</evidence>
<evidence type="ECO:0000259" key="17">
    <source>
        <dbReference type="PROSITE" id="PS50089"/>
    </source>
</evidence>
<organism evidence="18 19">
    <name type="scientific">Erythroxylum novogranatense</name>
    <dbReference type="NCBI Taxonomy" id="1862640"/>
    <lineage>
        <taxon>Eukaryota</taxon>
        <taxon>Viridiplantae</taxon>
        <taxon>Streptophyta</taxon>
        <taxon>Embryophyta</taxon>
        <taxon>Tracheophyta</taxon>
        <taxon>Spermatophyta</taxon>
        <taxon>Magnoliopsida</taxon>
        <taxon>eudicotyledons</taxon>
        <taxon>Gunneridae</taxon>
        <taxon>Pentapetalae</taxon>
        <taxon>rosids</taxon>
        <taxon>fabids</taxon>
        <taxon>Malpighiales</taxon>
        <taxon>Erythroxylaceae</taxon>
        <taxon>Erythroxylum</taxon>
    </lineage>
</organism>
<evidence type="ECO:0000256" key="3">
    <source>
        <dbReference type="ARBA" id="ARBA00004906"/>
    </source>
</evidence>
<evidence type="ECO:0000256" key="10">
    <source>
        <dbReference type="ARBA" id="ARBA00022833"/>
    </source>
</evidence>
<dbReference type="CDD" id="cd16461">
    <property type="entry name" value="RING-H2_EL5-like"/>
    <property type="match status" value="1"/>
</dbReference>
<evidence type="ECO:0000256" key="9">
    <source>
        <dbReference type="ARBA" id="ARBA00022786"/>
    </source>
</evidence>
<comment type="catalytic activity">
    <reaction evidence="1">
        <text>S-ubiquitinyl-[E2 ubiquitin-conjugating enzyme]-L-cysteine + [acceptor protein]-L-lysine = [E2 ubiquitin-conjugating enzyme]-L-cysteine + N(6)-ubiquitinyl-[acceptor protein]-L-lysine.</text>
        <dbReference type="EC" id="2.3.2.27"/>
    </reaction>
</comment>
<reference evidence="18 19" key="1">
    <citation type="submission" date="2021-09" db="EMBL/GenBank/DDBJ databases">
        <title>Genomic insights and catalytic innovation underlie evolution of tropane alkaloids biosynthesis.</title>
        <authorList>
            <person name="Wang Y.-J."/>
            <person name="Tian T."/>
            <person name="Huang J.-P."/>
            <person name="Huang S.-X."/>
        </authorList>
    </citation>
    <scope>NUCLEOTIDE SEQUENCE [LARGE SCALE GENOMIC DNA]</scope>
    <source>
        <strain evidence="18">KIB-2018</strain>
        <tissue evidence="18">Leaf</tissue>
    </source>
</reference>
<dbReference type="Gene3D" id="3.30.40.10">
    <property type="entry name" value="Zinc/RING finger domain, C3HC4 (zinc finger)"/>
    <property type="match status" value="1"/>
</dbReference>
<dbReference type="PANTHER" id="PTHR46913">
    <property type="entry name" value="RING-H2 FINGER PROTEIN ATL16"/>
    <property type="match status" value="1"/>
</dbReference>
<comment type="similarity">
    <text evidence="13">Belongs to the RING-type zinc finger family. ATL subfamily.</text>
</comment>
<keyword evidence="10" id="KW-0862">Zinc</keyword>
<evidence type="ECO:0000256" key="7">
    <source>
        <dbReference type="ARBA" id="ARBA00022723"/>
    </source>
</evidence>
<keyword evidence="6 16" id="KW-0812">Transmembrane</keyword>
<evidence type="ECO:0000256" key="14">
    <source>
        <dbReference type="PROSITE-ProRule" id="PRU00175"/>
    </source>
</evidence>
<dbReference type="InterPro" id="IPR013083">
    <property type="entry name" value="Znf_RING/FYVE/PHD"/>
</dbReference>
<dbReference type="PROSITE" id="PS50089">
    <property type="entry name" value="ZF_RING_2"/>
    <property type="match status" value="1"/>
</dbReference>
<dbReference type="Proteomes" id="UP001159364">
    <property type="component" value="Linkage Group LG04"/>
</dbReference>
<dbReference type="AlphaFoldDB" id="A0AAV8TIT4"/>
<dbReference type="GO" id="GO:0008270">
    <property type="term" value="F:zinc ion binding"/>
    <property type="evidence" value="ECO:0007669"/>
    <property type="project" value="UniProtKB-KW"/>
</dbReference>
<evidence type="ECO:0000256" key="12">
    <source>
        <dbReference type="ARBA" id="ARBA00023136"/>
    </source>
</evidence>
<keyword evidence="19" id="KW-1185">Reference proteome</keyword>
<evidence type="ECO:0000313" key="19">
    <source>
        <dbReference type="Proteomes" id="UP001159364"/>
    </source>
</evidence>
<evidence type="ECO:0000256" key="5">
    <source>
        <dbReference type="ARBA" id="ARBA00022679"/>
    </source>
</evidence>
<dbReference type="SMART" id="SM00184">
    <property type="entry name" value="RING"/>
    <property type="match status" value="1"/>
</dbReference>
<keyword evidence="11 16" id="KW-1133">Transmembrane helix</keyword>
<dbReference type="InterPro" id="IPR001841">
    <property type="entry name" value="Znf_RING"/>
</dbReference>
<keyword evidence="7" id="KW-0479">Metal-binding</keyword>
<evidence type="ECO:0000256" key="13">
    <source>
        <dbReference type="ARBA" id="ARBA00024209"/>
    </source>
</evidence>
<comment type="subcellular location">
    <subcellularLocation>
        <location evidence="2">Membrane</location>
        <topology evidence="2">Single-pass membrane protein</topology>
    </subcellularLocation>
</comment>
<evidence type="ECO:0000256" key="1">
    <source>
        <dbReference type="ARBA" id="ARBA00000900"/>
    </source>
</evidence>
<accession>A0AAV8TIT4</accession>
<protein>
    <recommendedName>
        <fullName evidence="4">RING-type E3 ubiquitin transferase</fullName>
        <ecNumber evidence="4">2.3.2.27</ecNumber>
    </recommendedName>
</protein>
<feature type="compositionally biased region" description="Low complexity" evidence="15">
    <location>
        <begin position="1"/>
        <end position="10"/>
    </location>
</feature>
<proteinExistence type="inferred from homology"/>
<keyword evidence="8 14" id="KW-0863">Zinc-finger</keyword>
<keyword evidence="9" id="KW-0833">Ubl conjugation pathway</keyword>
<keyword evidence="12 16" id="KW-0472">Membrane</keyword>
<dbReference type="GO" id="GO:0016020">
    <property type="term" value="C:membrane"/>
    <property type="evidence" value="ECO:0007669"/>
    <property type="project" value="UniProtKB-SubCell"/>
</dbReference>
<feature type="domain" description="RING-type" evidence="17">
    <location>
        <begin position="102"/>
        <end position="144"/>
    </location>
</feature>
<dbReference type="PANTHER" id="PTHR46913:SF1">
    <property type="entry name" value="RING-H2 FINGER PROTEIN ATL16"/>
    <property type="match status" value="1"/>
</dbReference>
<evidence type="ECO:0000256" key="6">
    <source>
        <dbReference type="ARBA" id="ARBA00022692"/>
    </source>
</evidence>
<dbReference type="EC" id="2.3.2.27" evidence="4"/>
<comment type="caution">
    <text evidence="18">The sequence shown here is derived from an EMBL/GenBank/DDBJ whole genome shotgun (WGS) entry which is preliminary data.</text>
</comment>
<evidence type="ECO:0000256" key="11">
    <source>
        <dbReference type="ARBA" id="ARBA00022989"/>
    </source>
</evidence>
<comment type="pathway">
    <text evidence="3">Protein modification; protein ubiquitination.</text>
</comment>
<dbReference type="GO" id="GO:0016567">
    <property type="term" value="P:protein ubiquitination"/>
    <property type="evidence" value="ECO:0007669"/>
    <property type="project" value="InterPro"/>
</dbReference>
<dbReference type="EMBL" id="JAIWQS010000004">
    <property type="protein sequence ID" value="KAJ8766678.1"/>
    <property type="molecule type" value="Genomic_DNA"/>
</dbReference>
<dbReference type="SUPFAM" id="SSF57850">
    <property type="entry name" value="RING/U-box"/>
    <property type="match status" value="1"/>
</dbReference>
<evidence type="ECO:0000256" key="15">
    <source>
        <dbReference type="SAM" id="MobiDB-lite"/>
    </source>
</evidence>
<feature type="transmembrane region" description="Helical" evidence="16">
    <location>
        <begin position="27"/>
        <end position="48"/>
    </location>
</feature>
<gene>
    <name evidence="18" type="ORF">K2173_004502</name>
</gene>
<evidence type="ECO:0000256" key="16">
    <source>
        <dbReference type="SAM" id="Phobius"/>
    </source>
</evidence>
<name>A0AAV8TIT4_9ROSI</name>
<dbReference type="GO" id="GO:0061630">
    <property type="term" value="F:ubiquitin protein ligase activity"/>
    <property type="evidence" value="ECO:0007669"/>
    <property type="project" value="UniProtKB-EC"/>
</dbReference>
<keyword evidence="5" id="KW-0808">Transferase</keyword>
<evidence type="ECO:0000256" key="4">
    <source>
        <dbReference type="ARBA" id="ARBA00012483"/>
    </source>
</evidence>
<feature type="region of interest" description="Disordered" evidence="15">
    <location>
        <begin position="1"/>
        <end position="20"/>
    </location>
</feature>
<dbReference type="Pfam" id="PF13639">
    <property type="entry name" value="zf-RING_2"/>
    <property type="match status" value="1"/>
</dbReference>